<evidence type="ECO:0000256" key="5">
    <source>
        <dbReference type="ARBA" id="ARBA00023172"/>
    </source>
</evidence>
<keyword evidence="4" id="KW-0238">DNA-binding</keyword>
<sequence length="53" mass="6131">MYKGGMSTREVAGFIESMFDPQYSPTTVSNITRTVLEDVEKWQSKKPLNRGRY</sequence>
<dbReference type="Proteomes" id="UP000615455">
    <property type="component" value="Unassembled WGS sequence"/>
</dbReference>
<evidence type="ECO:0000256" key="4">
    <source>
        <dbReference type="ARBA" id="ARBA00023125"/>
    </source>
</evidence>
<evidence type="ECO:0000256" key="3">
    <source>
        <dbReference type="ARBA" id="ARBA00022578"/>
    </source>
</evidence>
<accession>A0ABQ1FI70</accession>
<evidence type="ECO:0000256" key="1">
    <source>
        <dbReference type="ARBA" id="ARBA00002190"/>
    </source>
</evidence>
<keyword evidence="7" id="KW-1185">Reference proteome</keyword>
<gene>
    <name evidence="6" type="ORF">GCM10008018_71030</name>
</gene>
<organism evidence="6 7">
    <name type="scientific">Paenibacillus marchantiophytorum</name>
    <dbReference type="NCBI Taxonomy" id="1619310"/>
    <lineage>
        <taxon>Bacteria</taxon>
        <taxon>Bacillati</taxon>
        <taxon>Bacillota</taxon>
        <taxon>Bacilli</taxon>
        <taxon>Bacillales</taxon>
        <taxon>Paenibacillaceae</taxon>
        <taxon>Paenibacillus</taxon>
    </lineage>
</organism>
<dbReference type="Pfam" id="PF00872">
    <property type="entry name" value="Transposase_mut"/>
    <property type="match status" value="1"/>
</dbReference>
<proteinExistence type="inferred from homology"/>
<reference evidence="7" key="1">
    <citation type="journal article" date="2019" name="Int. J. Syst. Evol. Microbiol.">
        <title>The Global Catalogue of Microorganisms (GCM) 10K type strain sequencing project: providing services to taxonomists for standard genome sequencing and annotation.</title>
        <authorList>
            <consortium name="The Broad Institute Genomics Platform"/>
            <consortium name="The Broad Institute Genome Sequencing Center for Infectious Disease"/>
            <person name="Wu L."/>
            <person name="Ma J."/>
        </authorList>
    </citation>
    <scope>NUCLEOTIDE SEQUENCE [LARGE SCALE GENOMIC DNA]</scope>
    <source>
        <strain evidence="7">CGMCC 1.15043</strain>
    </source>
</reference>
<dbReference type="EMBL" id="BMHE01000085">
    <property type="protein sequence ID" value="GGA16212.1"/>
    <property type="molecule type" value="Genomic_DNA"/>
</dbReference>
<evidence type="ECO:0000256" key="2">
    <source>
        <dbReference type="ARBA" id="ARBA00010961"/>
    </source>
</evidence>
<evidence type="ECO:0000313" key="7">
    <source>
        <dbReference type="Proteomes" id="UP000615455"/>
    </source>
</evidence>
<comment type="similarity">
    <text evidence="2">Belongs to the transposase mutator family.</text>
</comment>
<protein>
    <recommendedName>
        <fullName evidence="8">Mutator family transposase</fullName>
    </recommendedName>
</protein>
<dbReference type="InterPro" id="IPR001207">
    <property type="entry name" value="Transposase_mutator"/>
</dbReference>
<name>A0ABQ1FI70_9BACL</name>
<keyword evidence="3" id="KW-0815">Transposition</keyword>
<comment type="function">
    <text evidence="1">Required for the transposition of the insertion element.</text>
</comment>
<evidence type="ECO:0000313" key="6">
    <source>
        <dbReference type="EMBL" id="GGA16212.1"/>
    </source>
</evidence>
<evidence type="ECO:0008006" key="8">
    <source>
        <dbReference type="Google" id="ProtNLM"/>
    </source>
</evidence>
<comment type="caution">
    <text evidence="6">The sequence shown here is derived from an EMBL/GenBank/DDBJ whole genome shotgun (WGS) entry which is preliminary data.</text>
</comment>
<keyword evidence="5" id="KW-0233">DNA recombination</keyword>